<evidence type="ECO:0000256" key="1">
    <source>
        <dbReference type="ARBA" id="ARBA00022676"/>
    </source>
</evidence>
<dbReference type="Gene3D" id="3.40.50.2000">
    <property type="entry name" value="Glycogen Phosphorylase B"/>
    <property type="match status" value="2"/>
</dbReference>
<keyword evidence="6" id="KW-1185">Reference proteome</keyword>
<evidence type="ECO:0000313" key="6">
    <source>
        <dbReference type="Proteomes" id="UP000502415"/>
    </source>
</evidence>
<keyword evidence="1" id="KW-0328">Glycosyltransferase</keyword>
<dbReference type="GO" id="GO:0016757">
    <property type="term" value="F:glycosyltransferase activity"/>
    <property type="evidence" value="ECO:0007669"/>
    <property type="project" value="UniProtKB-KW"/>
</dbReference>
<feature type="region of interest" description="Disordered" evidence="3">
    <location>
        <begin position="1"/>
        <end position="26"/>
    </location>
</feature>
<dbReference type="EMBL" id="CP051685">
    <property type="protein sequence ID" value="QJE02296.1"/>
    <property type="molecule type" value="Genomic_DNA"/>
</dbReference>
<sequence>MGAKDSAGVAPPFPDDPSPSGEQPGVQPASRLIVHLVDTFDGAHRENGLLELIRHLPRERYRHAVVCLHERGGDQAGALTQGVEIVNLHKGEGRDPLHYLRMFRALRRLRPDLVHTRNRAGLLAQVVAALAGVPLRVHAEHRRALHDSGGRLGARLLRKLLYPLIDHVIAVSCDLEQWLVDSVGAEPARVSQIANGVDSVQFHPRLGPAAAVGPPGFMQDNVFVIGCVGAMDEHGGHATLVEAFLRLIASPHPAHARLRLLIAGEGPERAECQALLNRAGAAQRAWLPGARADTAQLLRAMDLFVLPAPAEDRANAILEAMASGLPVVANAVGGNTELVHPGFTGILVPPLQPELLAAAIADYCRIPEMALRHGARARSQVIARHSIPAMARDYLAIYDNLTDSLAGSPDAAPAHGSAGQAGRMAGLGPSGAGGAGGAAGREP</sequence>
<feature type="domain" description="Glycosyltransferase subfamily 4-like N-terminal" evidence="4">
    <location>
        <begin position="47"/>
        <end position="198"/>
    </location>
</feature>
<feature type="region of interest" description="Disordered" evidence="3">
    <location>
        <begin position="409"/>
        <end position="443"/>
    </location>
</feature>
<reference evidence="5 6" key="1">
    <citation type="submission" date="2020-04" db="EMBL/GenBank/DDBJ databases">
        <title>Genome sequencing of novel species.</title>
        <authorList>
            <person name="Heo J."/>
            <person name="Kim S.-J."/>
            <person name="Kim J.-S."/>
            <person name="Hong S.-B."/>
            <person name="Kwon S.-W."/>
        </authorList>
    </citation>
    <scope>NUCLEOTIDE SEQUENCE [LARGE SCALE GENOMIC DNA]</scope>
    <source>
        <strain evidence="5 6">GN2-R2</strain>
    </source>
</reference>
<proteinExistence type="predicted"/>
<protein>
    <submittedName>
        <fullName evidence="5">Glycosyltransferase</fullName>
    </submittedName>
</protein>
<feature type="compositionally biased region" description="Gly residues" evidence="3">
    <location>
        <begin position="428"/>
        <end position="443"/>
    </location>
</feature>
<evidence type="ECO:0000259" key="4">
    <source>
        <dbReference type="Pfam" id="PF13439"/>
    </source>
</evidence>
<dbReference type="SUPFAM" id="SSF53756">
    <property type="entry name" value="UDP-Glycosyltransferase/glycogen phosphorylase"/>
    <property type="match status" value="1"/>
</dbReference>
<dbReference type="PANTHER" id="PTHR12526">
    <property type="entry name" value="GLYCOSYLTRANSFERASE"/>
    <property type="match status" value="1"/>
</dbReference>
<dbReference type="Proteomes" id="UP000502415">
    <property type="component" value="Chromosome"/>
</dbReference>
<name>A0A7Z2VZH5_9BURK</name>
<organism evidence="5 6">
    <name type="scientific">Massilia forsythiae</name>
    <dbReference type="NCBI Taxonomy" id="2728020"/>
    <lineage>
        <taxon>Bacteria</taxon>
        <taxon>Pseudomonadati</taxon>
        <taxon>Pseudomonadota</taxon>
        <taxon>Betaproteobacteria</taxon>
        <taxon>Burkholderiales</taxon>
        <taxon>Oxalobacteraceae</taxon>
        <taxon>Telluria group</taxon>
        <taxon>Massilia</taxon>
    </lineage>
</organism>
<evidence type="ECO:0000313" key="5">
    <source>
        <dbReference type="EMBL" id="QJE02296.1"/>
    </source>
</evidence>
<evidence type="ECO:0000256" key="2">
    <source>
        <dbReference type="ARBA" id="ARBA00022679"/>
    </source>
</evidence>
<dbReference type="AlphaFoldDB" id="A0A7Z2VZH5"/>
<evidence type="ECO:0000256" key="3">
    <source>
        <dbReference type="SAM" id="MobiDB-lite"/>
    </source>
</evidence>
<dbReference type="PANTHER" id="PTHR12526:SF510">
    <property type="entry name" value="D-INOSITOL 3-PHOSPHATE GLYCOSYLTRANSFERASE"/>
    <property type="match status" value="1"/>
</dbReference>
<dbReference type="RefSeq" id="WP_170204383.1">
    <property type="nucleotide sequence ID" value="NZ_CP051685.1"/>
</dbReference>
<dbReference type="KEGG" id="mfy:HH212_21610"/>
<dbReference type="Pfam" id="PF13692">
    <property type="entry name" value="Glyco_trans_1_4"/>
    <property type="match status" value="1"/>
</dbReference>
<dbReference type="Pfam" id="PF13439">
    <property type="entry name" value="Glyco_transf_4"/>
    <property type="match status" value="1"/>
</dbReference>
<keyword evidence="2 5" id="KW-0808">Transferase</keyword>
<dbReference type="InterPro" id="IPR028098">
    <property type="entry name" value="Glyco_trans_4-like_N"/>
</dbReference>
<gene>
    <name evidence="5" type="ORF">HH212_21610</name>
</gene>
<accession>A0A7Z2VZH5</accession>